<protein>
    <submittedName>
        <fullName evidence="4">Hypothetical_protein</fullName>
    </submittedName>
</protein>
<reference evidence="4 5" key="2">
    <citation type="submission" date="2024-07" db="EMBL/GenBank/DDBJ databases">
        <authorList>
            <person name="Akdeniz Z."/>
        </authorList>
    </citation>
    <scope>NUCLEOTIDE SEQUENCE [LARGE SCALE GENOMIC DNA]</scope>
</reference>
<evidence type="ECO:0000256" key="2">
    <source>
        <dbReference type="SAM" id="MobiDB-lite"/>
    </source>
</evidence>
<keyword evidence="1" id="KW-0175">Coiled coil</keyword>
<feature type="region of interest" description="Disordered" evidence="2">
    <location>
        <begin position="22"/>
        <end position="46"/>
    </location>
</feature>
<evidence type="ECO:0000313" key="4">
    <source>
        <dbReference type="EMBL" id="CAL6025369.1"/>
    </source>
</evidence>
<reference evidence="3" key="1">
    <citation type="submission" date="2023-06" db="EMBL/GenBank/DDBJ databases">
        <authorList>
            <person name="Kurt Z."/>
        </authorList>
    </citation>
    <scope>NUCLEOTIDE SEQUENCE</scope>
</reference>
<accession>A0AA86PDC7</accession>
<evidence type="ECO:0000313" key="3">
    <source>
        <dbReference type="EMBL" id="CAI9936886.1"/>
    </source>
</evidence>
<proteinExistence type="predicted"/>
<dbReference type="AlphaFoldDB" id="A0AA86PDC7"/>
<evidence type="ECO:0000313" key="5">
    <source>
        <dbReference type="Proteomes" id="UP001642409"/>
    </source>
</evidence>
<feature type="coiled-coil region" evidence="1">
    <location>
        <begin position="234"/>
        <end position="261"/>
    </location>
</feature>
<evidence type="ECO:0000256" key="1">
    <source>
        <dbReference type="SAM" id="Coils"/>
    </source>
</evidence>
<name>A0AA86PDC7_9EUKA</name>
<comment type="caution">
    <text evidence="3">The sequence shown here is derived from an EMBL/GenBank/DDBJ whole genome shotgun (WGS) entry which is preliminary data.</text>
</comment>
<sequence length="330" mass="38615">MQYANNITYVCSGLIRTNLPSRNIPRNANAQENRLTRSSEGASSKQMSMPLMPSRIYIHKDEYIYMTLQAYDLHRHIVTIIDTIQYEMETFENISFSSVTLLQYLSAPMNPKTRLIHINKFLAQQPILFAPKSFSAEQRLSQTDAEVAQLINRRIEQETFIRKQQQNQLAIERYFVAKEDAYAKAARKILIEEQYAEMQRAEINKCRENSRQVIQMQKDTLVKQFAEKMKKQELDKQQNLARQIETHIKQENVEKDRLLQDLQIPKELMAQLLMVQTKPPPEQKFAIDRKITFPDVEICEIEGKMDEDALDAIRFTVNYCMTQGINKGNE</sequence>
<keyword evidence="5" id="KW-1185">Reference proteome</keyword>
<organism evidence="3">
    <name type="scientific">Hexamita inflata</name>
    <dbReference type="NCBI Taxonomy" id="28002"/>
    <lineage>
        <taxon>Eukaryota</taxon>
        <taxon>Metamonada</taxon>
        <taxon>Diplomonadida</taxon>
        <taxon>Hexamitidae</taxon>
        <taxon>Hexamitinae</taxon>
        <taxon>Hexamita</taxon>
    </lineage>
</organism>
<dbReference type="EMBL" id="CAXDID020000098">
    <property type="protein sequence ID" value="CAL6025369.1"/>
    <property type="molecule type" value="Genomic_DNA"/>
</dbReference>
<dbReference type="Proteomes" id="UP001642409">
    <property type="component" value="Unassembled WGS sequence"/>
</dbReference>
<dbReference type="EMBL" id="CATOUU010000642">
    <property type="protein sequence ID" value="CAI9936886.1"/>
    <property type="molecule type" value="Genomic_DNA"/>
</dbReference>
<gene>
    <name evidence="3" type="ORF">HINF_LOCUS24531</name>
    <name evidence="4" type="ORF">HINF_LOCUS30207</name>
</gene>